<dbReference type="EMBL" id="CP059893">
    <property type="protein sequence ID" value="QNJ89986.1"/>
    <property type="molecule type" value="Genomic_DNA"/>
</dbReference>
<dbReference type="GO" id="GO:0005524">
    <property type="term" value="F:ATP binding"/>
    <property type="evidence" value="ECO:0007669"/>
    <property type="project" value="TreeGrafter"/>
</dbReference>
<feature type="compositionally biased region" description="Pro residues" evidence="1">
    <location>
        <begin position="65"/>
        <end position="79"/>
    </location>
</feature>
<evidence type="ECO:0000259" key="2">
    <source>
        <dbReference type="Pfam" id="PF01656"/>
    </source>
</evidence>
<dbReference type="InterPro" id="IPR027417">
    <property type="entry name" value="P-loop_NTPase"/>
</dbReference>
<dbReference type="InterPro" id="IPR050625">
    <property type="entry name" value="ParA/MinD_ATPase"/>
</dbReference>
<geneLocation type="plasmid" evidence="3 4">
    <name>unnamed2</name>
</geneLocation>
<dbReference type="Proteomes" id="UP000515498">
    <property type="component" value="Plasmid unnamed2"/>
</dbReference>
<dbReference type="GO" id="GO:0009898">
    <property type="term" value="C:cytoplasmic side of plasma membrane"/>
    <property type="evidence" value="ECO:0007669"/>
    <property type="project" value="TreeGrafter"/>
</dbReference>
<dbReference type="GO" id="GO:0005829">
    <property type="term" value="C:cytosol"/>
    <property type="evidence" value="ECO:0007669"/>
    <property type="project" value="TreeGrafter"/>
</dbReference>
<dbReference type="GO" id="GO:0051782">
    <property type="term" value="P:negative regulation of cell division"/>
    <property type="evidence" value="ECO:0007669"/>
    <property type="project" value="TreeGrafter"/>
</dbReference>
<dbReference type="KEGG" id="mflu:HZU40_00575"/>
<sequence length="552" mass="58905">MSTPPDFFNSDNDPRPDKPPAEESRPATAAPQDGERRPATAAPHDGERRYATPTTTDTGPQHRSPAPPPPERAPAPQAGPAPSSGESRRPPQAGPPPSPPSPQPPSAGSQPPSAAPGQRAAAPLRHQQQTYRPTQAAPAASQSAQPDAQSRWQPRRTEEPDVSEQTTILSQADIAAAREQAAHDPGVGDFFGTPSGPNPVVPQGWSPTAGPASGPQPLFEGALGGGGEPFVGGGYGAGEDSDEIVAAQRRIQATGWRKAVSVMTFGLISPGPSTKQQRDEELIRRIRASLLDVYVVAFVNSKGGVGKTTMAVAAGNAIARERGDRVIVVDVDTDLGNLSARFHERGGPKANIEGLAALPNAGSYSNVRVFTVQNDDRLEMLSSQNDPRSSYRLNSHDFESAMRILRSHYNVILLDCGTSITSNLFPTIAKQVNCMVVVSSNDVPGLNGASRTLTWLQAHGFSHLMPRTVVVLNANSGDKPAVDMKDAEAKFREQVEEVVSVPYDKHLHEGGFISFPMMAKHSRKAVMELAGSIARYYPSRQPRQRPEELGSY</sequence>
<feature type="region of interest" description="Disordered" evidence="1">
    <location>
        <begin position="1"/>
        <end position="217"/>
    </location>
</feature>
<evidence type="ECO:0000256" key="1">
    <source>
        <dbReference type="SAM" id="MobiDB-lite"/>
    </source>
</evidence>
<dbReference type="GO" id="GO:0016887">
    <property type="term" value="F:ATP hydrolysis activity"/>
    <property type="evidence" value="ECO:0007669"/>
    <property type="project" value="TreeGrafter"/>
</dbReference>
<dbReference type="SUPFAM" id="SSF52540">
    <property type="entry name" value="P-loop containing nucleoside triphosphate hydrolases"/>
    <property type="match status" value="1"/>
</dbReference>
<dbReference type="PANTHER" id="PTHR43384">
    <property type="entry name" value="SEPTUM SITE-DETERMINING PROTEIN MIND HOMOLOG, CHLOROPLASTIC-RELATED"/>
    <property type="match status" value="1"/>
</dbReference>
<organism evidence="3 4">
    <name type="scientific">Mycolicibacterium fluoranthenivorans</name>
    <dbReference type="NCBI Taxonomy" id="258505"/>
    <lineage>
        <taxon>Bacteria</taxon>
        <taxon>Bacillati</taxon>
        <taxon>Actinomycetota</taxon>
        <taxon>Actinomycetes</taxon>
        <taxon>Mycobacteriales</taxon>
        <taxon>Mycobacteriaceae</taxon>
        <taxon>Mycolicibacterium</taxon>
    </lineage>
</organism>
<dbReference type="RefSeq" id="WP_187095138.1">
    <property type="nucleotide sequence ID" value="NZ_CP059893.1"/>
</dbReference>
<evidence type="ECO:0000313" key="4">
    <source>
        <dbReference type="Proteomes" id="UP000515498"/>
    </source>
</evidence>
<feature type="compositionally biased region" description="Pro residues" evidence="1">
    <location>
        <begin position="92"/>
        <end position="105"/>
    </location>
</feature>
<name>A0A7G8P6M0_9MYCO</name>
<feature type="compositionally biased region" description="Basic and acidic residues" evidence="1">
    <location>
        <begin position="33"/>
        <end position="50"/>
    </location>
</feature>
<proteinExistence type="predicted"/>
<keyword evidence="3" id="KW-0614">Plasmid</keyword>
<gene>
    <name evidence="3" type="ORF">HZU40_00575</name>
</gene>
<feature type="compositionally biased region" description="Low complexity" evidence="1">
    <location>
        <begin position="133"/>
        <end position="150"/>
    </location>
</feature>
<dbReference type="Pfam" id="PF01656">
    <property type="entry name" value="CbiA"/>
    <property type="match status" value="1"/>
</dbReference>
<feature type="domain" description="CobQ/CobB/MinD/ParA nucleotide binding" evidence="2">
    <location>
        <begin position="296"/>
        <end position="508"/>
    </location>
</feature>
<dbReference type="InterPro" id="IPR002586">
    <property type="entry name" value="CobQ/CobB/MinD/ParA_Nub-bd_dom"/>
</dbReference>
<feature type="compositionally biased region" description="Low complexity" evidence="1">
    <location>
        <begin position="106"/>
        <end position="118"/>
    </location>
</feature>
<protein>
    <submittedName>
        <fullName evidence="3">AAA family ATPase</fullName>
    </submittedName>
</protein>
<evidence type="ECO:0000313" key="3">
    <source>
        <dbReference type="EMBL" id="QNJ89986.1"/>
    </source>
</evidence>
<feature type="compositionally biased region" description="Basic and acidic residues" evidence="1">
    <location>
        <begin position="12"/>
        <end position="25"/>
    </location>
</feature>
<accession>A0A7G8P6M0</accession>
<reference evidence="3 4" key="1">
    <citation type="submission" date="2020-07" db="EMBL/GenBank/DDBJ databases">
        <title>Draft genome sequence of four isobutane-metabolizing strains capable of cometabolically degrading diverse ether contaminants.</title>
        <authorList>
            <person name="Chen W."/>
            <person name="Faulkner N."/>
            <person name="Smith C."/>
            <person name="Hyman M."/>
        </authorList>
    </citation>
    <scope>NUCLEOTIDE SEQUENCE [LARGE SCALE GENOMIC DNA]</scope>
    <source>
        <strain evidence="3 4">2A</strain>
        <plasmid evidence="3 4">unnamed2</plasmid>
    </source>
</reference>
<dbReference type="AlphaFoldDB" id="A0A7G8P6M0"/>
<dbReference type="Gene3D" id="3.40.50.300">
    <property type="entry name" value="P-loop containing nucleotide triphosphate hydrolases"/>
    <property type="match status" value="1"/>
</dbReference>
<dbReference type="PANTHER" id="PTHR43384:SF14">
    <property type="entry name" value="ESX-1 SECRETION-ASSOCIATED PROTEIN ESPI"/>
    <property type="match status" value="1"/>
</dbReference>